<organism evidence="10 11">
    <name type="scientific">Virgisporangium aliadipatigenens</name>
    <dbReference type="NCBI Taxonomy" id="741659"/>
    <lineage>
        <taxon>Bacteria</taxon>
        <taxon>Bacillati</taxon>
        <taxon>Actinomycetota</taxon>
        <taxon>Actinomycetes</taxon>
        <taxon>Micromonosporales</taxon>
        <taxon>Micromonosporaceae</taxon>
        <taxon>Virgisporangium</taxon>
    </lineage>
</organism>
<dbReference type="HAMAP" id="MF_00099">
    <property type="entry name" value="CheB_chemtxs"/>
    <property type="match status" value="1"/>
</dbReference>
<dbReference type="PROSITE" id="PS50110">
    <property type="entry name" value="RESPONSE_REGULATORY"/>
    <property type="match status" value="1"/>
</dbReference>
<dbReference type="Proteomes" id="UP000619260">
    <property type="component" value="Unassembled WGS sequence"/>
</dbReference>
<comment type="subcellular location">
    <subcellularLocation>
        <location evidence="5">Cytoplasm</location>
    </subcellularLocation>
</comment>
<dbReference type="EC" id="3.5.1.44" evidence="5"/>
<feature type="active site" evidence="5 6">
    <location>
        <position position="162"/>
    </location>
</feature>
<keyword evidence="2 5" id="KW-0145">Chemotaxis</keyword>
<gene>
    <name evidence="10" type="primary">cheB_2</name>
    <name evidence="5" type="synonym">cheB</name>
    <name evidence="10" type="ORF">Val02_20050</name>
</gene>
<feature type="active site" evidence="5 6">
    <location>
        <position position="281"/>
    </location>
</feature>
<evidence type="ECO:0000256" key="5">
    <source>
        <dbReference type="HAMAP-Rule" id="MF_00099"/>
    </source>
</evidence>
<dbReference type="InterPro" id="IPR035909">
    <property type="entry name" value="CheB_C"/>
</dbReference>
<dbReference type="CDD" id="cd17541">
    <property type="entry name" value="REC_CheB-like"/>
    <property type="match status" value="1"/>
</dbReference>
<keyword evidence="5 7" id="KW-0597">Phosphoprotein</keyword>
<dbReference type="PANTHER" id="PTHR42872:SF6">
    <property type="entry name" value="PROTEIN-GLUTAMATE METHYLESTERASE_PROTEIN-GLUTAMINE GLUTAMINASE"/>
    <property type="match status" value="1"/>
</dbReference>
<feature type="domain" description="Response regulatory" evidence="8">
    <location>
        <begin position="1"/>
        <end position="118"/>
    </location>
</feature>
<dbReference type="PIRSF" id="PIRSF000876">
    <property type="entry name" value="RR_chemtxs_CheB"/>
    <property type="match status" value="1"/>
</dbReference>
<dbReference type="SUPFAM" id="SSF52172">
    <property type="entry name" value="CheY-like"/>
    <property type="match status" value="1"/>
</dbReference>
<dbReference type="CDD" id="cd16432">
    <property type="entry name" value="CheB_Rec"/>
    <property type="match status" value="1"/>
</dbReference>
<feature type="domain" description="CheB-type methylesterase" evidence="9">
    <location>
        <begin position="151"/>
        <end position="339"/>
    </location>
</feature>
<keyword evidence="11" id="KW-1185">Reference proteome</keyword>
<comment type="PTM">
    <text evidence="5">Phosphorylated by CheA. Phosphorylation of the N-terminal regulatory domain activates the methylesterase activity.</text>
</comment>
<dbReference type="GO" id="GO:0050568">
    <property type="term" value="F:protein-glutamine glutaminase activity"/>
    <property type="evidence" value="ECO:0007669"/>
    <property type="project" value="UniProtKB-UniRule"/>
</dbReference>
<name>A0A8J3YH13_9ACTN</name>
<keyword evidence="3 5" id="KW-0378">Hydrolase</keyword>
<dbReference type="PROSITE" id="PS50122">
    <property type="entry name" value="CHEB"/>
    <property type="match status" value="1"/>
</dbReference>
<dbReference type="EMBL" id="BOPF01000006">
    <property type="protein sequence ID" value="GIJ45119.1"/>
    <property type="molecule type" value="Genomic_DNA"/>
</dbReference>
<keyword evidence="1 5" id="KW-0963">Cytoplasm</keyword>
<dbReference type="InterPro" id="IPR001789">
    <property type="entry name" value="Sig_transdc_resp-reg_receiver"/>
</dbReference>
<dbReference type="SMART" id="SM00448">
    <property type="entry name" value="REC"/>
    <property type="match status" value="1"/>
</dbReference>
<sequence length="340" mass="35496">MLVVEDSPTVRHRITEILGDDPELDVIATAADGRSAIELTMRTRPDVITMDIMLPLVSGQAATEYIMAHCPTPILVVSSADNRTETFTTCDALAAGAVEVLEKPHGGSEDDWERQLLSAVKLVSRIPVITHPRGKLGGVPRPAASPAVSAPRSCELVAIGASTGGPGAVVDLLRALPREFPLPLLLVQHISAPFAGAFVEWLGAQVGRKAVCAQDGDRLVGGQITVAPADVHMTVRHGRLRLDSGPPLHSCRPSVDVLFDSVAADVGPASAACLLTGMGRDGAAGLLAIRRAGGFTAAQDEATSVVYGMPREAALLDAADEISSPERIGRRLADLVKDSG</sequence>
<dbReference type="EC" id="3.1.1.61" evidence="5"/>
<dbReference type="NCBIfam" id="NF001965">
    <property type="entry name" value="PRK00742.1"/>
    <property type="match status" value="1"/>
</dbReference>
<protein>
    <recommendedName>
        <fullName evidence="5">Protein-glutamate methylesterase/protein-glutamine glutaminase</fullName>
        <ecNumber evidence="5">3.1.1.61</ecNumber>
        <ecNumber evidence="5">3.5.1.44</ecNumber>
    </recommendedName>
</protein>
<proteinExistence type="inferred from homology"/>
<dbReference type="PANTHER" id="PTHR42872">
    <property type="entry name" value="PROTEIN-GLUTAMATE METHYLESTERASE/PROTEIN-GLUTAMINE GLUTAMINASE"/>
    <property type="match status" value="1"/>
</dbReference>
<feature type="active site" evidence="5 6">
    <location>
        <position position="189"/>
    </location>
</feature>
<dbReference type="GO" id="GO:0006935">
    <property type="term" value="P:chemotaxis"/>
    <property type="evidence" value="ECO:0007669"/>
    <property type="project" value="UniProtKB-UniRule"/>
</dbReference>
<comment type="catalytic activity">
    <reaction evidence="5">
        <text>L-glutaminyl-[protein] + H2O = L-glutamyl-[protein] + NH4(+)</text>
        <dbReference type="Rhea" id="RHEA:16441"/>
        <dbReference type="Rhea" id="RHEA-COMP:10207"/>
        <dbReference type="Rhea" id="RHEA-COMP:10208"/>
        <dbReference type="ChEBI" id="CHEBI:15377"/>
        <dbReference type="ChEBI" id="CHEBI:28938"/>
        <dbReference type="ChEBI" id="CHEBI:29973"/>
        <dbReference type="ChEBI" id="CHEBI:30011"/>
        <dbReference type="EC" id="3.5.1.44"/>
    </reaction>
</comment>
<dbReference type="GO" id="GO:0008984">
    <property type="term" value="F:protein-glutamate methylesterase activity"/>
    <property type="evidence" value="ECO:0007669"/>
    <property type="project" value="UniProtKB-UniRule"/>
</dbReference>
<evidence type="ECO:0000256" key="2">
    <source>
        <dbReference type="ARBA" id="ARBA00022500"/>
    </source>
</evidence>
<dbReference type="SUPFAM" id="SSF52738">
    <property type="entry name" value="Methylesterase CheB, C-terminal domain"/>
    <property type="match status" value="1"/>
</dbReference>
<comment type="caution">
    <text evidence="10">The sequence shown here is derived from an EMBL/GenBank/DDBJ whole genome shotgun (WGS) entry which is preliminary data.</text>
</comment>
<comment type="domain">
    <text evidence="5">Contains a C-terminal catalytic domain, and an N-terminal region which modulates catalytic activity.</text>
</comment>
<dbReference type="GO" id="GO:0000156">
    <property type="term" value="F:phosphorelay response regulator activity"/>
    <property type="evidence" value="ECO:0007669"/>
    <property type="project" value="InterPro"/>
</dbReference>
<dbReference type="Gene3D" id="3.40.50.2300">
    <property type="match status" value="1"/>
</dbReference>
<dbReference type="InterPro" id="IPR000673">
    <property type="entry name" value="Sig_transdc_resp-reg_Me-estase"/>
</dbReference>
<comment type="function">
    <text evidence="5">Involved in chemotaxis. Part of a chemotaxis signal transduction system that modulates chemotaxis in response to various stimuli. Catalyzes the demethylation of specific methylglutamate residues introduced into the chemoreceptors (methyl-accepting chemotaxis proteins or MCP) by CheR. Also mediates the irreversible deamidation of specific glutamine residues to glutamic acid.</text>
</comment>
<evidence type="ECO:0000256" key="7">
    <source>
        <dbReference type="PROSITE-ProRule" id="PRU00169"/>
    </source>
</evidence>
<accession>A0A8J3YH13</accession>
<evidence type="ECO:0000259" key="9">
    <source>
        <dbReference type="PROSITE" id="PS50122"/>
    </source>
</evidence>
<dbReference type="Gene3D" id="3.40.50.180">
    <property type="entry name" value="Methylesterase CheB, C-terminal domain"/>
    <property type="match status" value="1"/>
</dbReference>
<dbReference type="InterPro" id="IPR011006">
    <property type="entry name" value="CheY-like_superfamily"/>
</dbReference>
<dbReference type="GO" id="GO:0005737">
    <property type="term" value="C:cytoplasm"/>
    <property type="evidence" value="ECO:0007669"/>
    <property type="project" value="UniProtKB-SubCell"/>
</dbReference>
<dbReference type="Pfam" id="PF01339">
    <property type="entry name" value="CheB_methylest"/>
    <property type="match status" value="1"/>
</dbReference>
<evidence type="ECO:0000256" key="1">
    <source>
        <dbReference type="ARBA" id="ARBA00022490"/>
    </source>
</evidence>
<comment type="similarity">
    <text evidence="5">Belongs to the CheB family.</text>
</comment>
<evidence type="ECO:0000256" key="6">
    <source>
        <dbReference type="PROSITE-ProRule" id="PRU00050"/>
    </source>
</evidence>
<feature type="modified residue" description="4-aspartylphosphate" evidence="5 7">
    <location>
        <position position="51"/>
    </location>
</feature>
<dbReference type="AlphaFoldDB" id="A0A8J3YH13"/>
<evidence type="ECO:0000313" key="10">
    <source>
        <dbReference type="EMBL" id="GIJ45119.1"/>
    </source>
</evidence>
<dbReference type="Pfam" id="PF00072">
    <property type="entry name" value="Response_reg"/>
    <property type="match status" value="1"/>
</dbReference>
<evidence type="ECO:0000256" key="4">
    <source>
        <dbReference type="ARBA" id="ARBA00048267"/>
    </source>
</evidence>
<evidence type="ECO:0000313" key="11">
    <source>
        <dbReference type="Proteomes" id="UP000619260"/>
    </source>
</evidence>
<evidence type="ECO:0000259" key="8">
    <source>
        <dbReference type="PROSITE" id="PS50110"/>
    </source>
</evidence>
<comment type="catalytic activity">
    <reaction evidence="4 5">
        <text>[protein]-L-glutamate 5-O-methyl ester + H2O = L-glutamyl-[protein] + methanol + H(+)</text>
        <dbReference type="Rhea" id="RHEA:23236"/>
        <dbReference type="Rhea" id="RHEA-COMP:10208"/>
        <dbReference type="Rhea" id="RHEA-COMP:10311"/>
        <dbReference type="ChEBI" id="CHEBI:15377"/>
        <dbReference type="ChEBI" id="CHEBI:15378"/>
        <dbReference type="ChEBI" id="CHEBI:17790"/>
        <dbReference type="ChEBI" id="CHEBI:29973"/>
        <dbReference type="ChEBI" id="CHEBI:82795"/>
        <dbReference type="EC" id="3.1.1.61"/>
    </reaction>
</comment>
<reference evidence="10" key="1">
    <citation type="submission" date="2021-01" db="EMBL/GenBank/DDBJ databases">
        <title>Whole genome shotgun sequence of Virgisporangium aliadipatigenens NBRC 105644.</title>
        <authorList>
            <person name="Komaki H."/>
            <person name="Tamura T."/>
        </authorList>
    </citation>
    <scope>NUCLEOTIDE SEQUENCE</scope>
    <source>
        <strain evidence="10">NBRC 105644</strain>
    </source>
</reference>
<dbReference type="InterPro" id="IPR008248">
    <property type="entry name" value="CheB-like"/>
</dbReference>
<evidence type="ECO:0000256" key="3">
    <source>
        <dbReference type="ARBA" id="ARBA00022801"/>
    </source>
</evidence>